<keyword evidence="1" id="KW-0805">Transcription regulation</keyword>
<dbReference type="InterPro" id="IPR009057">
    <property type="entry name" value="Homeodomain-like_sf"/>
</dbReference>
<feature type="domain" description="HTH araC/xylS-type" evidence="4">
    <location>
        <begin position="262"/>
        <end position="342"/>
    </location>
</feature>
<dbReference type="PANTHER" id="PTHR47894:SF4">
    <property type="entry name" value="HTH-TYPE TRANSCRIPTIONAL REGULATOR GADX"/>
    <property type="match status" value="1"/>
</dbReference>
<evidence type="ECO:0000256" key="2">
    <source>
        <dbReference type="ARBA" id="ARBA00023125"/>
    </source>
</evidence>
<evidence type="ECO:0000313" key="6">
    <source>
        <dbReference type="Proteomes" id="UP000778523"/>
    </source>
</evidence>
<dbReference type="Pfam" id="PF12833">
    <property type="entry name" value="HTH_18"/>
    <property type="match status" value="1"/>
</dbReference>
<evidence type="ECO:0000313" key="5">
    <source>
        <dbReference type="EMBL" id="NSL55208.1"/>
    </source>
</evidence>
<dbReference type="Pfam" id="PF12625">
    <property type="entry name" value="Arabinose_bd"/>
    <property type="match status" value="1"/>
</dbReference>
<dbReference type="PANTHER" id="PTHR47894">
    <property type="entry name" value="HTH-TYPE TRANSCRIPTIONAL REGULATOR GADX"/>
    <property type="match status" value="1"/>
</dbReference>
<sequence>MRTITSPLPPMPGPGELRVGVFTHLCAELRRQGIAPEPIFEAAGFDRTLLDDPNGIISYRCAAALTDACVRLGKCSCLGLRLGMTIDDAVLGTLGTLVRHSPNVGTALNNLIEYLSLHNRAAIASLKVNGANAHIGYAILEGGLPGGDQFCASAMGRAFVIMRSLCGAAWRPIEVRFPFRVPAEAESYREAFQAPVCFDAEHTELIFPACWLQLSFRETDIHAYACAAWQAGMLEARGGRTVAAVVRREIWVALMGGKCAEEQVADALDLHKRSLNRLLQKEGTTFRHLLDEIRFCVAQQMLRDSNRSIEDIAKSLGYSESTAFGRSFKRIGSYSPQAWRNSVRTNS</sequence>
<gene>
    <name evidence="5" type="ORF">HJ583_009250</name>
</gene>
<evidence type="ECO:0000259" key="4">
    <source>
        <dbReference type="PROSITE" id="PS01124"/>
    </source>
</evidence>
<dbReference type="InterPro" id="IPR032687">
    <property type="entry name" value="AraC-type_N"/>
</dbReference>
<evidence type="ECO:0000256" key="3">
    <source>
        <dbReference type="ARBA" id="ARBA00023163"/>
    </source>
</evidence>
<dbReference type="SMART" id="SM00342">
    <property type="entry name" value="HTH_ARAC"/>
    <property type="match status" value="1"/>
</dbReference>
<evidence type="ECO:0000256" key="1">
    <source>
        <dbReference type="ARBA" id="ARBA00023015"/>
    </source>
</evidence>
<dbReference type="SUPFAM" id="SSF46689">
    <property type="entry name" value="Homeodomain-like"/>
    <property type="match status" value="1"/>
</dbReference>
<dbReference type="EMBL" id="JABCSC020000002">
    <property type="protein sequence ID" value="NSL55208.1"/>
    <property type="molecule type" value="Genomic_DNA"/>
</dbReference>
<dbReference type="RefSeq" id="WP_170021655.1">
    <property type="nucleotide sequence ID" value="NZ_JABCSC020000002.1"/>
</dbReference>
<comment type="caution">
    <text evidence="5">The sequence shown here is derived from an EMBL/GenBank/DDBJ whole genome shotgun (WGS) entry which is preliminary data.</text>
</comment>
<keyword evidence="2" id="KW-0238">DNA-binding</keyword>
<name>A0ABX2ILM2_9RHOO</name>
<reference evidence="5 6" key="1">
    <citation type="submission" date="2020-06" db="EMBL/GenBank/DDBJ databases">
        <title>Draft genome of Uliginosibacterium sp. IMCC34675.</title>
        <authorList>
            <person name="Song J."/>
        </authorList>
    </citation>
    <scope>NUCLEOTIDE SEQUENCE [LARGE SCALE GENOMIC DNA]</scope>
    <source>
        <strain evidence="5 6">IMCC34675</strain>
    </source>
</reference>
<accession>A0ABX2ILM2</accession>
<dbReference type="InterPro" id="IPR018060">
    <property type="entry name" value="HTH_AraC"/>
</dbReference>
<protein>
    <submittedName>
        <fullName evidence="5">AraC family transcriptional regulator</fullName>
    </submittedName>
</protein>
<keyword evidence="3" id="KW-0804">Transcription</keyword>
<proteinExistence type="predicted"/>
<organism evidence="5 6">
    <name type="scientific">Uliginosibacterium aquaticum</name>
    <dbReference type="NCBI Taxonomy" id="2731212"/>
    <lineage>
        <taxon>Bacteria</taxon>
        <taxon>Pseudomonadati</taxon>
        <taxon>Pseudomonadota</taxon>
        <taxon>Betaproteobacteria</taxon>
        <taxon>Rhodocyclales</taxon>
        <taxon>Zoogloeaceae</taxon>
        <taxon>Uliginosibacterium</taxon>
    </lineage>
</organism>
<dbReference type="PROSITE" id="PS01124">
    <property type="entry name" value="HTH_ARAC_FAMILY_2"/>
    <property type="match status" value="1"/>
</dbReference>
<dbReference type="Gene3D" id="1.10.10.60">
    <property type="entry name" value="Homeodomain-like"/>
    <property type="match status" value="1"/>
</dbReference>
<dbReference type="Proteomes" id="UP000778523">
    <property type="component" value="Unassembled WGS sequence"/>
</dbReference>
<keyword evidence="6" id="KW-1185">Reference proteome</keyword>